<dbReference type="Proteomes" id="UP000037712">
    <property type="component" value="Unassembled WGS sequence"/>
</dbReference>
<dbReference type="PANTHER" id="PTHR43245">
    <property type="entry name" value="BIFUNCTIONAL POLYMYXIN RESISTANCE PROTEIN ARNA"/>
    <property type="match status" value="1"/>
</dbReference>
<dbReference type="RefSeq" id="WP_054371849.1">
    <property type="nucleotide sequence ID" value="NZ_AZYO01000009.1"/>
</dbReference>
<comment type="caution">
    <text evidence="2">The sequence shown here is derived from an EMBL/GenBank/DDBJ whole genome shotgun (WGS) entry which is preliminary data.</text>
</comment>
<dbReference type="EMBL" id="AZYO01000009">
    <property type="protein sequence ID" value="KOS57029.1"/>
    <property type="molecule type" value="Genomic_DNA"/>
</dbReference>
<proteinExistence type="predicted"/>
<gene>
    <name evidence="2" type="ORF">Z051_06135</name>
</gene>
<dbReference type="PANTHER" id="PTHR43245:SF23">
    <property type="entry name" value="NAD(P)-BINDING DOMAIN-CONTAINING PROTEIN"/>
    <property type="match status" value="1"/>
</dbReference>
<sequence>MRVLVTGHQGYLGSIMVPVLRSHGHEVTGLDSGLFADCLLGPAPDDPTALRLDLRDVTASHLTGFDAVIHLAALSNDPLGFLEPRITYEINHQASVQLARCAKAAGVRRFLYASTCSVYGSAGDELVDENAPLRPLTPYAESKVRVEDDVAAMADSGFSPVFLRNATAFGFSPRLRADIVLNNLAGSAYLTGQVRVLSDGTPWRPLVHAQDIAEAFAHALVAPTERVHCAAFNVGTETNNVTVAQIAEAVAATVPGASVAITGESGPDPRSYRVDFSAVRRAFEGYEARWTVRDGAVELYHSYRRYGLTPEAFAGRYTRLAHLSRLQEAGELDSTLRFQRIGVSDA</sequence>
<dbReference type="PATRIC" id="fig|1441923.3.peg.1353"/>
<dbReference type="Pfam" id="PF01370">
    <property type="entry name" value="Epimerase"/>
    <property type="match status" value="1"/>
</dbReference>
<dbReference type="InterPro" id="IPR001509">
    <property type="entry name" value="Epimerase_deHydtase"/>
</dbReference>
<dbReference type="InterPro" id="IPR050177">
    <property type="entry name" value="Lipid_A_modif_metabolic_enz"/>
</dbReference>
<evidence type="ECO:0000259" key="1">
    <source>
        <dbReference type="Pfam" id="PF01370"/>
    </source>
</evidence>
<dbReference type="CDD" id="cd08946">
    <property type="entry name" value="SDR_e"/>
    <property type="match status" value="1"/>
</dbReference>
<dbReference type="SUPFAM" id="SSF51735">
    <property type="entry name" value="NAD(P)-binding Rossmann-fold domains"/>
    <property type="match status" value="1"/>
</dbReference>
<accession>A0A0M8PQI3</accession>
<feature type="domain" description="NAD-dependent epimerase/dehydratase" evidence="1">
    <location>
        <begin position="3"/>
        <end position="235"/>
    </location>
</feature>
<evidence type="ECO:0000313" key="3">
    <source>
        <dbReference type="Proteomes" id="UP000037712"/>
    </source>
</evidence>
<dbReference type="Gene3D" id="3.40.50.720">
    <property type="entry name" value="NAD(P)-binding Rossmann-like Domain"/>
    <property type="match status" value="1"/>
</dbReference>
<name>A0A0M8PQI3_RHORH</name>
<dbReference type="InterPro" id="IPR036291">
    <property type="entry name" value="NAD(P)-bd_dom_sf"/>
</dbReference>
<dbReference type="AlphaFoldDB" id="A0A0M8PQI3"/>
<organism evidence="2 3">
    <name type="scientific">Rhodococcus rhodochrous KG-21</name>
    <dbReference type="NCBI Taxonomy" id="1441923"/>
    <lineage>
        <taxon>Bacteria</taxon>
        <taxon>Bacillati</taxon>
        <taxon>Actinomycetota</taxon>
        <taxon>Actinomycetes</taxon>
        <taxon>Mycobacteriales</taxon>
        <taxon>Nocardiaceae</taxon>
        <taxon>Rhodococcus</taxon>
    </lineage>
</organism>
<evidence type="ECO:0000313" key="2">
    <source>
        <dbReference type="EMBL" id="KOS57029.1"/>
    </source>
</evidence>
<reference evidence="3" key="2">
    <citation type="submission" date="2015-01" db="EMBL/GenBank/DDBJ databases">
        <title>Draft genome sequence of potential hydrocarbon metabolising strain of Rhodococcus rhodochrous.</title>
        <authorList>
            <person name="Aggarwal R.K."/>
            <person name="Dawar C."/>
        </authorList>
    </citation>
    <scope>NUCLEOTIDE SEQUENCE [LARGE SCALE GENOMIC DNA]</scope>
    <source>
        <strain evidence="3">KG-21</strain>
    </source>
</reference>
<reference evidence="2 3" key="1">
    <citation type="journal article" date="2015" name="Genome Announc.">
        <title>Draft Genome Sequence of Rhodococcus rhodochrous Strain KG-21, a Soil Isolate from Oil Fields of Krishna-Godavari Basin, India.</title>
        <authorList>
            <person name="Dawar C."/>
            <person name="Aggarwal R.K."/>
        </authorList>
    </citation>
    <scope>NUCLEOTIDE SEQUENCE [LARGE SCALE GENOMIC DNA]</scope>
    <source>
        <strain evidence="2 3">KG-21</strain>
    </source>
</reference>
<protein>
    <submittedName>
        <fullName evidence="2">NAD-dependent dehydratase</fullName>
    </submittedName>
</protein>